<dbReference type="EMBL" id="KI912116">
    <property type="protein sequence ID" value="ETS77072.1"/>
    <property type="molecule type" value="Genomic_DNA"/>
</dbReference>
<keyword evidence="1" id="KW-1133">Transmembrane helix</keyword>
<dbReference type="Pfam" id="PF11915">
    <property type="entry name" value="DUF3433"/>
    <property type="match status" value="2"/>
</dbReference>
<dbReference type="PANTHER" id="PTHR37544">
    <property type="entry name" value="SPRAY-RELATED"/>
    <property type="match status" value="1"/>
</dbReference>
<feature type="transmembrane region" description="Helical" evidence="1">
    <location>
        <begin position="150"/>
        <end position="172"/>
    </location>
</feature>
<dbReference type="HOGENOM" id="CLU_007916_0_0_1"/>
<protein>
    <submittedName>
        <fullName evidence="2">Uncharacterized protein</fullName>
    </submittedName>
</protein>
<reference evidence="3" key="1">
    <citation type="journal article" date="2015" name="BMC Genomics">
        <title>Genomic and transcriptomic analysis of the endophytic fungus Pestalotiopsis fici reveals its lifestyle and high potential for synthesis of natural products.</title>
        <authorList>
            <person name="Wang X."/>
            <person name="Zhang X."/>
            <person name="Liu L."/>
            <person name="Xiang M."/>
            <person name="Wang W."/>
            <person name="Sun X."/>
            <person name="Che Y."/>
            <person name="Guo L."/>
            <person name="Liu G."/>
            <person name="Guo L."/>
            <person name="Wang C."/>
            <person name="Yin W.B."/>
            <person name="Stadler M."/>
            <person name="Zhang X."/>
            <person name="Liu X."/>
        </authorList>
    </citation>
    <scope>NUCLEOTIDE SEQUENCE [LARGE SCALE GENOMIC DNA]</scope>
    <source>
        <strain evidence="3">W106-1 / CGMCC3.15140</strain>
    </source>
</reference>
<name>W3WV94_PESFW</name>
<organism evidence="2 3">
    <name type="scientific">Pestalotiopsis fici (strain W106-1 / CGMCC3.15140)</name>
    <dbReference type="NCBI Taxonomy" id="1229662"/>
    <lineage>
        <taxon>Eukaryota</taxon>
        <taxon>Fungi</taxon>
        <taxon>Dikarya</taxon>
        <taxon>Ascomycota</taxon>
        <taxon>Pezizomycotina</taxon>
        <taxon>Sordariomycetes</taxon>
        <taxon>Xylariomycetidae</taxon>
        <taxon>Amphisphaeriales</taxon>
        <taxon>Sporocadaceae</taxon>
        <taxon>Pestalotiopsis</taxon>
    </lineage>
</organism>
<dbReference type="OMA" id="WVHLQRG"/>
<dbReference type="KEGG" id="pfy:PFICI_10946"/>
<feature type="transmembrane region" description="Helical" evidence="1">
    <location>
        <begin position="676"/>
        <end position="697"/>
    </location>
</feature>
<feature type="transmembrane region" description="Helical" evidence="1">
    <location>
        <begin position="38"/>
        <end position="58"/>
    </location>
</feature>
<dbReference type="Proteomes" id="UP000030651">
    <property type="component" value="Unassembled WGS sequence"/>
</dbReference>
<keyword evidence="1" id="KW-0472">Membrane</keyword>
<evidence type="ECO:0000313" key="3">
    <source>
        <dbReference type="Proteomes" id="UP000030651"/>
    </source>
</evidence>
<dbReference type="eggNOG" id="ENOG502RXBF">
    <property type="taxonomic scope" value="Eukaryota"/>
</dbReference>
<dbReference type="InterPro" id="IPR021840">
    <property type="entry name" value="DUF3433"/>
</dbReference>
<feature type="transmembrane region" description="Helical" evidence="1">
    <location>
        <begin position="738"/>
        <end position="761"/>
    </location>
</feature>
<keyword evidence="3" id="KW-1185">Reference proteome</keyword>
<dbReference type="OrthoDB" id="3248909at2759"/>
<feature type="transmembrane region" description="Helical" evidence="1">
    <location>
        <begin position="630"/>
        <end position="650"/>
    </location>
</feature>
<accession>W3WV94</accession>
<dbReference type="RefSeq" id="XP_007837718.1">
    <property type="nucleotide sequence ID" value="XM_007839527.1"/>
</dbReference>
<gene>
    <name evidence="2" type="ORF">PFICI_10946</name>
</gene>
<keyword evidence="1" id="KW-0812">Transmembrane</keyword>
<dbReference type="PANTHER" id="PTHR37544:SF3">
    <property type="entry name" value="SPRAY"/>
    <property type="match status" value="1"/>
</dbReference>
<dbReference type="AlphaFoldDB" id="W3WV94"/>
<sequence length="1234" mass="136357">MDTTFESVHNQPYNGTENEEKQINKNLHWKPWGTRSPVIIAFILASLVLAAVVEVLAQKSLASGVLSPSSSINDIPDSARLAALYVPTVIAVLYGFFFSCIDLDVKRVQPWIELSKPGGALAENSLLLDYDFDFLPFVPLRAARRRHWPVFYSGIIIVIIFWVITPLQSAIFGTGTAELTQPAVLTTSGGLIPIEDQASLLDASVLNGAFATLWLNQTYPKSLTAQSATLPIQAVDIPLSASSANWTGWTWQLTTELKCWPALLRNGTTPYFGKNQTGVLLDNGQGCTVPKSFGFNMDGDGTPYVIRYIGWYDNARLDYHMASTTCDERFKHQFLAITSNIIGLYNDVTSEVTAQFCEPSYYKQNVTIPMSGTTLKPDFSAITNAGPKTELTDTEFNRTAFEYLLGTGVASVNRERDYPDKQTLEGYYQVKSRDEDIPWPIETMPSFAIGSGNWTGKDLLDPANQASAYAKAHQAAFSIAISELLAESSSATQQGSIDFRISGIVVSRPISATVEILLAISGLLAGIILLYNWNAQTNLPGDTSSIARIMEISQHNEELLQKFIPFEQSSEKELKKGLGQLRFESQRIGTEAHLSCIPASPEAPTPDNVLRDSLAARSQMTGVRPTALKVRVAILVILLLAAGVSILAYLKYREVILGGLERPSQSFEVLQILENYIPTAFATFLDPFWVLVNRIFCLIQPFRTLQKGNATARRSIECDYTGLMPQFNIIRAARSNHYFLAMICAVALLGNILAVGLGGIFDEREVDMEYTVQYQPQRSLSPTKDRVELPSGTLQMAVKYSDHLQLVRTNLSAHTSLPPWTTPEAYFLPFADILNSSTTTDLQRANTTGIVFEPRCSVVSTDNTSSEDYIHFVYNNTHSQLYLNHVFQNESSIRCGVMSGTFEQTDVSAVNITGKQDRPRGPSSNEIYSVMQALSEDGLQTTDADDEFCGRMILAGWVRINATSQGVPLDEPESSFMMCSPRVSTAPYQVTVDSQGYVIDSQRLGDLVDAEPIFANRTSLIFYYLFFDTIWGLDSWHNTTVANDWMNSLLKLSLDGTAHVDPNQPLVSMETMLPAFEAVLREGIASLFGLNPSFWKATGPDVALVNGVVIRSETRIFMSEAAFAVSESILVIYIIVALLVYTRGLGVALPRLPTTIGSVVAYIAGGRAVRNYIKDHAETAEKVEHDKQEYRYGTYVGQDGKMHVGIELEPYSQLSTIRRRTISPPSQGNFRPFV</sequence>
<dbReference type="InParanoid" id="W3WV94"/>
<feature type="transmembrane region" description="Helical" evidence="1">
    <location>
        <begin position="78"/>
        <end position="97"/>
    </location>
</feature>
<feature type="transmembrane region" description="Helical" evidence="1">
    <location>
        <begin position="510"/>
        <end position="531"/>
    </location>
</feature>
<proteinExistence type="predicted"/>
<dbReference type="GeneID" id="19275959"/>
<evidence type="ECO:0000256" key="1">
    <source>
        <dbReference type="SAM" id="Phobius"/>
    </source>
</evidence>
<evidence type="ECO:0000313" key="2">
    <source>
        <dbReference type="EMBL" id="ETS77072.1"/>
    </source>
</evidence>